<dbReference type="RefSeq" id="WP_248652496.1">
    <property type="nucleotide sequence ID" value="NZ_CP096660.1"/>
</dbReference>
<accession>A0A8U0I0B1</accession>
<dbReference type="GeneID" id="72187550"/>
<sequence>MAPSRPTVFTVDEYDALEFDAVLVREHTVVCLDGDETARVVPLNKLNHVDADPETMLVERELPESFYYGGGEYGFVRVEEYPELEQHLEELEAEEY</sequence>
<dbReference type="KEGG" id="halx:M0R89_20085"/>
<reference evidence="1 2" key="1">
    <citation type="submission" date="2022-04" db="EMBL/GenBank/DDBJ databases">
        <title>Diverse halophilic archaea isolated from saline environments.</title>
        <authorList>
            <person name="Cui H.-L."/>
        </authorList>
    </citation>
    <scope>NUCLEOTIDE SEQUENCE [LARGE SCALE GENOMIC DNA]</scope>
    <source>
        <strain evidence="1 2">XZYJT49</strain>
        <plasmid evidence="1 2">unnamed1</plasmid>
    </source>
</reference>
<evidence type="ECO:0000313" key="2">
    <source>
        <dbReference type="Proteomes" id="UP000830729"/>
    </source>
</evidence>
<dbReference type="Proteomes" id="UP000830729">
    <property type="component" value="Plasmid unnamed1"/>
</dbReference>
<geneLocation type="plasmid" evidence="1 2">
    <name>unnamed1</name>
</geneLocation>
<protein>
    <submittedName>
        <fullName evidence="1">Uncharacterized protein</fullName>
    </submittedName>
</protein>
<organism evidence="1 2">
    <name type="scientific">Halorussus limi</name>
    <dbReference type="NCBI Taxonomy" id="2938695"/>
    <lineage>
        <taxon>Archaea</taxon>
        <taxon>Methanobacteriati</taxon>
        <taxon>Methanobacteriota</taxon>
        <taxon>Stenosarchaea group</taxon>
        <taxon>Halobacteria</taxon>
        <taxon>Halobacteriales</taxon>
        <taxon>Haladaptataceae</taxon>
        <taxon>Halorussus</taxon>
    </lineage>
</organism>
<keyword evidence="2" id="KW-1185">Reference proteome</keyword>
<dbReference type="AlphaFoldDB" id="A0A8U0I0B1"/>
<gene>
    <name evidence="1" type="ORF">M0R89_20085</name>
</gene>
<dbReference type="EMBL" id="CP096660">
    <property type="protein sequence ID" value="UPV76463.1"/>
    <property type="molecule type" value="Genomic_DNA"/>
</dbReference>
<proteinExistence type="predicted"/>
<keyword evidence="1" id="KW-0614">Plasmid</keyword>
<name>A0A8U0I0B1_9EURY</name>
<evidence type="ECO:0000313" key="1">
    <source>
        <dbReference type="EMBL" id="UPV76463.1"/>
    </source>
</evidence>